<keyword evidence="4" id="KW-1185">Reference proteome</keyword>
<gene>
    <name evidence="3" type="ORF">HPB51_024826</name>
</gene>
<organism evidence="3 4">
    <name type="scientific">Rhipicephalus microplus</name>
    <name type="common">Cattle tick</name>
    <name type="synonym">Boophilus microplus</name>
    <dbReference type="NCBI Taxonomy" id="6941"/>
    <lineage>
        <taxon>Eukaryota</taxon>
        <taxon>Metazoa</taxon>
        <taxon>Ecdysozoa</taxon>
        <taxon>Arthropoda</taxon>
        <taxon>Chelicerata</taxon>
        <taxon>Arachnida</taxon>
        <taxon>Acari</taxon>
        <taxon>Parasitiformes</taxon>
        <taxon>Ixodida</taxon>
        <taxon>Ixodoidea</taxon>
        <taxon>Ixodidae</taxon>
        <taxon>Rhipicephalinae</taxon>
        <taxon>Rhipicephalus</taxon>
        <taxon>Boophilus</taxon>
    </lineage>
</organism>
<evidence type="ECO:0000259" key="2">
    <source>
        <dbReference type="Pfam" id="PF08434"/>
    </source>
</evidence>
<dbReference type="Proteomes" id="UP000821866">
    <property type="component" value="Chromosome 1"/>
</dbReference>
<comment type="caution">
    <text evidence="3">The sequence shown here is derived from an EMBL/GenBank/DDBJ whole genome shotgun (WGS) entry which is preliminary data.</text>
</comment>
<evidence type="ECO:0000256" key="1">
    <source>
        <dbReference type="SAM" id="MobiDB-lite"/>
    </source>
</evidence>
<feature type="region of interest" description="Disordered" evidence="1">
    <location>
        <begin position="90"/>
        <end position="120"/>
    </location>
</feature>
<protein>
    <recommendedName>
        <fullName evidence="2">Calcium-activated chloride channel N-terminal domain-containing protein</fullName>
    </recommendedName>
</protein>
<proteinExistence type="predicted"/>
<dbReference type="AlphaFoldDB" id="A0A9J6F9U5"/>
<sequence length="120" mass="13177">MSAPRLQTVLSRSSAFLHRATQGLVQFRDVTIALPPHWPPAEHGDTLASVRANAPIRIVSNEEAQWPRTVQPRSCGQPGEYTLLPADALRNAQAGECSPTSRSPPPAKGRRHRVKEKLEV</sequence>
<evidence type="ECO:0000313" key="4">
    <source>
        <dbReference type="Proteomes" id="UP000821866"/>
    </source>
</evidence>
<dbReference type="Pfam" id="PF08434">
    <property type="entry name" value="CLCA"/>
    <property type="match status" value="1"/>
</dbReference>
<name>A0A9J6F9U5_RHIMP</name>
<reference evidence="3" key="2">
    <citation type="submission" date="2021-09" db="EMBL/GenBank/DDBJ databases">
        <authorList>
            <person name="Jia N."/>
            <person name="Wang J."/>
            <person name="Shi W."/>
            <person name="Du L."/>
            <person name="Sun Y."/>
            <person name="Zhan W."/>
            <person name="Jiang J."/>
            <person name="Wang Q."/>
            <person name="Zhang B."/>
            <person name="Ji P."/>
            <person name="Sakyi L.B."/>
            <person name="Cui X."/>
            <person name="Yuan T."/>
            <person name="Jiang B."/>
            <person name="Yang W."/>
            <person name="Lam T.T.-Y."/>
            <person name="Chang Q."/>
            <person name="Ding S."/>
            <person name="Wang X."/>
            <person name="Zhu J."/>
            <person name="Ruan X."/>
            <person name="Zhao L."/>
            <person name="Wei J."/>
            <person name="Que T."/>
            <person name="Du C."/>
            <person name="Cheng J."/>
            <person name="Dai P."/>
            <person name="Han X."/>
            <person name="Huang E."/>
            <person name="Gao Y."/>
            <person name="Liu J."/>
            <person name="Shao H."/>
            <person name="Ye R."/>
            <person name="Li L."/>
            <person name="Wei W."/>
            <person name="Wang X."/>
            <person name="Wang C."/>
            <person name="Huo Q."/>
            <person name="Li W."/>
            <person name="Guo W."/>
            <person name="Chen H."/>
            <person name="Chen S."/>
            <person name="Zhou L."/>
            <person name="Zhou L."/>
            <person name="Ni X."/>
            <person name="Tian J."/>
            <person name="Zhou Y."/>
            <person name="Sheng Y."/>
            <person name="Liu T."/>
            <person name="Pan Y."/>
            <person name="Xia L."/>
            <person name="Li J."/>
            <person name="Zhao F."/>
            <person name="Cao W."/>
        </authorList>
    </citation>
    <scope>NUCLEOTIDE SEQUENCE</scope>
    <source>
        <strain evidence="3">Rmic-2018</strain>
        <tissue evidence="3">Larvae</tissue>
    </source>
</reference>
<feature type="domain" description="Calcium-activated chloride channel N-terminal" evidence="2">
    <location>
        <begin position="7"/>
        <end position="100"/>
    </location>
</feature>
<feature type="compositionally biased region" description="Basic residues" evidence="1">
    <location>
        <begin position="108"/>
        <end position="120"/>
    </location>
</feature>
<dbReference type="EMBL" id="JABSTU010000001">
    <property type="protein sequence ID" value="KAH8042605.1"/>
    <property type="molecule type" value="Genomic_DNA"/>
</dbReference>
<reference evidence="3" key="1">
    <citation type="journal article" date="2020" name="Cell">
        <title>Large-Scale Comparative Analyses of Tick Genomes Elucidate Their Genetic Diversity and Vector Capacities.</title>
        <authorList>
            <consortium name="Tick Genome and Microbiome Consortium (TIGMIC)"/>
            <person name="Jia N."/>
            <person name="Wang J."/>
            <person name="Shi W."/>
            <person name="Du L."/>
            <person name="Sun Y."/>
            <person name="Zhan W."/>
            <person name="Jiang J.F."/>
            <person name="Wang Q."/>
            <person name="Zhang B."/>
            <person name="Ji P."/>
            <person name="Bell-Sakyi L."/>
            <person name="Cui X.M."/>
            <person name="Yuan T.T."/>
            <person name="Jiang B.G."/>
            <person name="Yang W.F."/>
            <person name="Lam T.T."/>
            <person name="Chang Q.C."/>
            <person name="Ding S.J."/>
            <person name="Wang X.J."/>
            <person name="Zhu J.G."/>
            <person name="Ruan X.D."/>
            <person name="Zhao L."/>
            <person name="Wei J.T."/>
            <person name="Ye R.Z."/>
            <person name="Que T.C."/>
            <person name="Du C.H."/>
            <person name="Zhou Y.H."/>
            <person name="Cheng J.X."/>
            <person name="Dai P.F."/>
            <person name="Guo W.B."/>
            <person name="Han X.H."/>
            <person name="Huang E.J."/>
            <person name="Li L.F."/>
            <person name="Wei W."/>
            <person name="Gao Y.C."/>
            <person name="Liu J.Z."/>
            <person name="Shao H.Z."/>
            <person name="Wang X."/>
            <person name="Wang C.C."/>
            <person name="Yang T.C."/>
            <person name="Huo Q.B."/>
            <person name="Li W."/>
            <person name="Chen H.Y."/>
            <person name="Chen S.E."/>
            <person name="Zhou L.G."/>
            <person name="Ni X.B."/>
            <person name="Tian J.H."/>
            <person name="Sheng Y."/>
            <person name="Liu T."/>
            <person name="Pan Y.S."/>
            <person name="Xia L.Y."/>
            <person name="Li J."/>
            <person name="Zhao F."/>
            <person name="Cao W.C."/>
        </authorList>
    </citation>
    <scope>NUCLEOTIDE SEQUENCE</scope>
    <source>
        <strain evidence="3">Rmic-2018</strain>
    </source>
</reference>
<evidence type="ECO:0000313" key="3">
    <source>
        <dbReference type="EMBL" id="KAH8042605.1"/>
    </source>
</evidence>
<accession>A0A9J6F9U5</accession>
<dbReference type="InterPro" id="IPR013642">
    <property type="entry name" value="CLCA_N"/>
</dbReference>